<feature type="transmembrane region" description="Helical" evidence="2">
    <location>
        <begin position="131"/>
        <end position="151"/>
    </location>
</feature>
<feature type="transmembrane region" description="Helical" evidence="2">
    <location>
        <begin position="157"/>
        <end position="178"/>
    </location>
</feature>
<feature type="region of interest" description="Disordered" evidence="1">
    <location>
        <begin position="191"/>
        <end position="320"/>
    </location>
</feature>
<sequence>MVGYALPEGLLGYLSRNWWLVVLRGVAAVLFGLLALVWPGLTLVALAVIFGVYALVDAGAVGYTAYRAERGTRAPLVVQAVLTLVMGLIALLWPLAAVIALVFIIGAWAIVTGIGEIVTAIRLRAQISSEWLLIFVGALSVIFGLLLWFWPLQGAEAIVFVIGIYAIIFGVVLAVAGFRLRSAQGLFDWGEEGEEDAGPDEGAEYGAGAAGAEPEYVSGEDPEPVPEEEFRAGGGPGYGEDLLDPDAGGAAPTETFEPGERFEHPRRPGDEAPESPGATRAFSTGPVGDEEPEDEGAQAPEDGDERPRRGGRHRAPKHDD</sequence>
<feature type="transmembrane region" description="Helical" evidence="2">
    <location>
        <begin position="76"/>
        <end position="93"/>
    </location>
</feature>
<proteinExistence type="predicted"/>
<name>A0ABR9P2M8_9ACTN</name>
<feature type="compositionally biased region" description="Acidic residues" evidence="1">
    <location>
        <begin position="191"/>
        <end position="203"/>
    </location>
</feature>
<keyword evidence="2" id="KW-1133">Transmembrane helix</keyword>
<evidence type="ECO:0000313" key="3">
    <source>
        <dbReference type="EMBL" id="MBE2998010.1"/>
    </source>
</evidence>
<dbReference type="Proteomes" id="UP000806528">
    <property type="component" value="Unassembled WGS sequence"/>
</dbReference>
<comment type="caution">
    <text evidence="3">The sequence shown here is derived from an EMBL/GenBank/DDBJ whole genome shotgun (WGS) entry which is preliminary data.</text>
</comment>
<keyword evidence="2" id="KW-0812">Transmembrane</keyword>
<organism evidence="3 4">
    <name type="scientific">Nocardiopsis coralli</name>
    <dbReference type="NCBI Taxonomy" id="2772213"/>
    <lineage>
        <taxon>Bacteria</taxon>
        <taxon>Bacillati</taxon>
        <taxon>Actinomycetota</taxon>
        <taxon>Actinomycetes</taxon>
        <taxon>Streptosporangiales</taxon>
        <taxon>Nocardiopsidaceae</taxon>
        <taxon>Nocardiopsis</taxon>
    </lineage>
</organism>
<evidence type="ECO:0000256" key="1">
    <source>
        <dbReference type="SAM" id="MobiDB-lite"/>
    </source>
</evidence>
<keyword evidence="2" id="KW-0472">Membrane</keyword>
<feature type="transmembrane region" description="Helical" evidence="2">
    <location>
        <begin position="18"/>
        <end position="38"/>
    </location>
</feature>
<dbReference type="PANTHER" id="PTHR34989:SF1">
    <property type="entry name" value="PROTEIN HDED"/>
    <property type="match status" value="1"/>
</dbReference>
<feature type="transmembrane region" description="Helical" evidence="2">
    <location>
        <begin position="99"/>
        <end position="119"/>
    </location>
</feature>
<feature type="compositionally biased region" description="Acidic residues" evidence="1">
    <location>
        <begin position="218"/>
        <end position="227"/>
    </location>
</feature>
<evidence type="ECO:0000313" key="4">
    <source>
        <dbReference type="Proteomes" id="UP000806528"/>
    </source>
</evidence>
<gene>
    <name evidence="3" type="ORF">IDM40_04700</name>
</gene>
<accession>A0ABR9P2M8</accession>
<dbReference type="Pfam" id="PF03729">
    <property type="entry name" value="DUF308"/>
    <property type="match status" value="2"/>
</dbReference>
<evidence type="ECO:0000256" key="2">
    <source>
        <dbReference type="SAM" id="Phobius"/>
    </source>
</evidence>
<dbReference type="EMBL" id="JADBGI010000003">
    <property type="protein sequence ID" value="MBE2998010.1"/>
    <property type="molecule type" value="Genomic_DNA"/>
</dbReference>
<feature type="transmembrane region" description="Helical" evidence="2">
    <location>
        <begin position="44"/>
        <end position="64"/>
    </location>
</feature>
<dbReference type="PANTHER" id="PTHR34989">
    <property type="entry name" value="PROTEIN HDED"/>
    <property type="match status" value="1"/>
</dbReference>
<dbReference type="InterPro" id="IPR052712">
    <property type="entry name" value="Acid_resist_chaperone_HdeD"/>
</dbReference>
<keyword evidence="4" id="KW-1185">Reference proteome</keyword>
<feature type="compositionally biased region" description="Basic and acidic residues" evidence="1">
    <location>
        <begin position="258"/>
        <end position="270"/>
    </location>
</feature>
<dbReference type="RefSeq" id="WP_193120646.1">
    <property type="nucleotide sequence ID" value="NZ_JADBGI010000003.1"/>
</dbReference>
<feature type="compositionally biased region" description="Low complexity" evidence="1">
    <location>
        <begin position="204"/>
        <end position="216"/>
    </location>
</feature>
<dbReference type="InterPro" id="IPR005325">
    <property type="entry name" value="DUF308_memb"/>
</dbReference>
<feature type="compositionally biased region" description="Acidic residues" evidence="1">
    <location>
        <begin position="288"/>
        <end position="304"/>
    </location>
</feature>
<reference evidence="3 4" key="1">
    <citation type="submission" date="2020-09" db="EMBL/GenBank/DDBJ databases">
        <title>Diversity and distribution of actinomycetes associated with coral in the coast of Hainan.</title>
        <authorList>
            <person name="Li F."/>
        </authorList>
    </citation>
    <scope>NUCLEOTIDE SEQUENCE [LARGE SCALE GENOMIC DNA]</scope>
    <source>
        <strain evidence="3 4">HNM0947</strain>
    </source>
</reference>
<protein>
    <submittedName>
        <fullName evidence="3">DUF308 domain-containing protein</fullName>
    </submittedName>
</protein>
<feature type="compositionally biased region" description="Basic residues" evidence="1">
    <location>
        <begin position="309"/>
        <end position="320"/>
    </location>
</feature>